<name>A0A3B1AH19_9ZZZZ</name>
<proteinExistence type="predicted"/>
<sequence length="129" mass="15105">MTATPEQNTAQDWLAAISKTVKLRNIHAHMGLVSKSVRVYGIPGVNTITYIDWRKRRQTEFEQDLLEELSYDFIRIKKITTKRIHFLAIETMTARSGNSFEIYKDIIIEKEYDGIWRVVEEKITAIETK</sequence>
<protein>
    <recommendedName>
        <fullName evidence="1">PH domain-containing protein</fullName>
    </recommendedName>
</protein>
<dbReference type="InterPro" id="IPR001849">
    <property type="entry name" value="PH_domain"/>
</dbReference>
<dbReference type="EMBL" id="UOFS01000033">
    <property type="protein sequence ID" value="VAW97599.1"/>
    <property type="molecule type" value="Genomic_DNA"/>
</dbReference>
<feature type="domain" description="PH" evidence="1">
    <location>
        <begin position="1"/>
        <end position="22"/>
    </location>
</feature>
<organism evidence="2">
    <name type="scientific">hydrothermal vent metagenome</name>
    <dbReference type="NCBI Taxonomy" id="652676"/>
    <lineage>
        <taxon>unclassified sequences</taxon>
        <taxon>metagenomes</taxon>
        <taxon>ecological metagenomes</taxon>
    </lineage>
</organism>
<accession>A0A3B1AH19</accession>
<dbReference type="AlphaFoldDB" id="A0A3B1AH19"/>
<dbReference type="PROSITE" id="PS50003">
    <property type="entry name" value="PH_DOMAIN"/>
    <property type="match status" value="1"/>
</dbReference>
<evidence type="ECO:0000313" key="2">
    <source>
        <dbReference type="EMBL" id="VAW97599.1"/>
    </source>
</evidence>
<gene>
    <name evidence="2" type="ORF">MNBD_GAMMA22-2303</name>
</gene>
<reference evidence="2" key="1">
    <citation type="submission" date="2018-06" db="EMBL/GenBank/DDBJ databases">
        <authorList>
            <person name="Zhirakovskaya E."/>
        </authorList>
    </citation>
    <scope>NUCLEOTIDE SEQUENCE</scope>
</reference>
<evidence type="ECO:0000259" key="1">
    <source>
        <dbReference type="PROSITE" id="PS50003"/>
    </source>
</evidence>